<evidence type="ECO:0000259" key="9">
    <source>
        <dbReference type="Pfam" id="PF01227"/>
    </source>
</evidence>
<evidence type="ECO:0000256" key="2">
    <source>
        <dbReference type="ARBA" id="ARBA00005080"/>
    </source>
</evidence>
<dbReference type="NCBIfam" id="TIGR00063">
    <property type="entry name" value="folE"/>
    <property type="match status" value="1"/>
</dbReference>
<evidence type="ECO:0000256" key="6">
    <source>
        <dbReference type="ARBA" id="ARBA00022801"/>
    </source>
</evidence>
<evidence type="ECO:0000313" key="11">
    <source>
        <dbReference type="Proteomes" id="UP001418637"/>
    </source>
</evidence>
<dbReference type="InterPro" id="IPR001474">
    <property type="entry name" value="GTP_CycHdrlase_I"/>
</dbReference>
<evidence type="ECO:0000256" key="1">
    <source>
        <dbReference type="ARBA" id="ARBA00001052"/>
    </source>
</evidence>
<organism evidence="10 11">
    <name type="scientific">Hohaiivirga grylli</name>
    <dbReference type="NCBI Taxonomy" id="3133970"/>
    <lineage>
        <taxon>Bacteria</taxon>
        <taxon>Pseudomonadati</taxon>
        <taxon>Pseudomonadota</taxon>
        <taxon>Alphaproteobacteria</taxon>
        <taxon>Hyphomicrobiales</taxon>
        <taxon>Methylobacteriaceae</taxon>
        <taxon>Hohaiivirga</taxon>
    </lineage>
</organism>
<sequence length="206" mass="23286">MEERQKAISVIAPAVKRPTREEAEAAVEVLIRWAGDNPEREGLRETPQRVARAYLDIFSGNFKSPADDLDATFPKEADYGEIVLISDIQFYSHCEHHLVPFFGKAHVGYIPSEKILGLSRIAKLVRTFAHRLQTQERLTAEIAEELQKGMNAKGVAVIMEAEHLCMSMRGIRQPGTQTLTAHFTGVFKDEPIRQSQFISLIRQNEK</sequence>
<feature type="binding site" evidence="8">
    <location>
        <position position="97"/>
    </location>
    <ligand>
        <name>Zn(2+)</name>
        <dbReference type="ChEBI" id="CHEBI:29105"/>
    </ligand>
</feature>
<dbReference type="Pfam" id="PF01227">
    <property type="entry name" value="GTP_cyclohydroI"/>
    <property type="match status" value="1"/>
</dbReference>
<dbReference type="InterPro" id="IPR043133">
    <property type="entry name" value="GTP-CH-I_C/QueF"/>
</dbReference>
<dbReference type="InterPro" id="IPR043134">
    <property type="entry name" value="GTP-CH-I_N"/>
</dbReference>
<keyword evidence="7 8" id="KW-0342">GTP-binding</keyword>
<evidence type="ECO:0000313" key="10">
    <source>
        <dbReference type="EMBL" id="MEN3931509.1"/>
    </source>
</evidence>
<evidence type="ECO:0000256" key="5">
    <source>
        <dbReference type="ARBA" id="ARBA00022563"/>
    </source>
</evidence>
<dbReference type="InterPro" id="IPR020602">
    <property type="entry name" value="GTP_CycHdrlase_I_dom"/>
</dbReference>
<comment type="similarity">
    <text evidence="3 8">Belongs to the GTP cyclohydrolase I family.</text>
</comment>
<dbReference type="PANTHER" id="PTHR11109">
    <property type="entry name" value="GTP CYCLOHYDROLASE I"/>
    <property type="match status" value="1"/>
</dbReference>
<dbReference type="PROSITE" id="PS00860">
    <property type="entry name" value="GTP_CYCLOHYDROL_1_2"/>
    <property type="match status" value="1"/>
</dbReference>
<evidence type="ECO:0000256" key="8">
    <source>
        <dbReference type="HAMAP-Rule" id="MF_00223"/>
    </source>
</evidence>
<evidence type="ECO:0000256" key="4">
    <source>
        <dbReference type="ARBA" id="ARBA00011857"/>
    </source>
</evidence>
<reference evidence="10 11" key="1">
    <citation type="submission" date="2024-04" db="EMBL/GenBank/DDBJ databases">
        <title>A novel species isolated from cricket.</title>
        <authorList>
            <person name="Wang H.-C."/>
        </authorList>
    </citation>
    <scope>NUCLEOTIDE SEQUENCE [LARGE SCALE GENOMIC DNA]</scope>
    <source>
        <strain evidence="10 11">WL0021</strain>
    </source>
</reference>
<keyword evidence="5 8" id="KW-0554">One-carbon metabolism</keyword>
<comment type="subunit">
    <text evidence="4">Toroid-shaped homodecamer, composed of two pentamers of five dimers.</text>
</comment>
<dbReference type="EC" id="3.5.4.16" evidence="8"/>
<evidence type="ECO:0000256" key="7">
    <source>
        <dbReference type="ARBA" id="ARBA00023134"/>
    </source>
</evidence>
<protein>
    <recommendedName>
        <fullName evidence="8">GTP cyclohydrolase 1</fullName>
        <ecNumber evidence="8">3.5.4.16</ecNumber>
    </recommendedName>
    <alternativeName>
        <fullName evidence="8">GTP cyclohydrolase I</fullName>
        <shortName evidence="8">GTP-CH-I</shortName>
    </alternativeName>
</protein>
<keyword evidence="8" id="KW-0862">Zinc</keyword>
<dbReference type="PANTHER" id="PTHR11109:SF7">
    <property type="entry name" value="GTP CYCLOHYDROLASE 1"/>
    <property type="match status" value="1"/>
</dbReference>
<dbReference type="EMBL" id="JBBYXI010000003">
    <property type="protein sequence ID" value="MEN3931509.1"/>
    <property type="molecule type" value="Genomic_DNA"/>
</dbReference>
<evidence type="ECO:0000256" key="3">
    <source>
        <dbReference type="ARBA" id="ARBA00008085"/>
    </source>
</evidence>
<feature type="binding site" evidence="8">
    <location>
        <position position="165"/>
    </location>
    <ligand>
        <name>Zn(2+)</name>
        <dbReference type="ChEBI" id="CHEBI:29105"/>
    </ligand>
</feature>
<dbReference type="GO" id="GO:0003934">
    <property type="term" value="F:GTP cyclohydrolase I activity"/>
    <property type="evidence" value="ECO:0007669"/>
    <property type="project" value="UniProtKB-EC"/>
</dbReference>
<keyword evidence="8" id="KW-0479">Metal-binding</keyword>
<gene>
    <name evidence="8 10" type="primary">folE</name>
    <name evidence="10" type="ORF">WJT86_10620</name>
</gene>
<dbReference type="Gene3D" id="3.30.1130.10">
    <property type="match status" value="1"/>
</dbReference>
<name>A0ABV0BKP8_9HYPH</name>
<proteinExistence type="inferred from homology"/>
<feature type="binding site" evidence="8">
    <location>
        <position position="94"/>
    </location>
    <ligand>
        <name>Zn(2+)</name>
        <dbReference type="ChEBI" id="CHEBI:29105"/>
    </ligand>
</feature>
<feature type="domain" description="GTP cyclohydrolase I" evidence="9">
    <location>
        <begin position="24"/>
        <end position="202"/>
    </location>
</feature>
<dbReference type="RefSeq" id="WP_346337534.1">
    <property type="nucleotide sequence ID" value="NZ_JBBYXI010000003.1"/>
</dbReference>
<comment type="catalytic activity">
    <reaction evidence="1 8">
        <text>GTP + H2O = 7,8-dihydroneopterin 3'-triphosphate + formate + H(+)</text>
        <dbReference type="Rhea" id="RHEA:17473"/>
        <dbReference type="ChEBI" id="CHEBI:15377"/>
        <dbReference type="ChEBI" id="CHEBI:15378"/>
        <dbReference type="ChEBI" id="CHEBI:15740"/>
        <dbReference type="ChEBI" id="CHEBI:37565"/>
        <dbReference type="ChEBI" id="CHEBI:58462"/>
        <dbReference type="EC" id="3.5.4.16"/>
    </reaction>
</comment>
<comment type="subunit">
    <text evidence="8">Homopolymer.</text>
</comment>
<comment type="pathway">
    <text evidence="2 8">Cofactor biosynthesis; 7,8-dihydroneopterin triphosphate biosynthesis; 7,8-dihydroneopterin triphosphate from GTP: step 1/1.</text>
</comment>
<keyword evidence="8" id="KW-0547">Nucleotide-binding</keyword>
<keyword evidence="11" id="KW-1185">Reference proteome</keyword>
<dbReference type="SUPFAM" id="SSF55620">
    <property type="entry name" value="Tetrahydrobiopterin biosynthesis enzymes-like"/>
    <property type="match status" value="1"/>
</dbReference>
<dbReference type="InterPro" id="IPR018234">
    <property type="entry name" value="GTP_CycHdrlase_I_CS"/>
</dbReference>
<dbReference type="Gene3D" id="1.10.286.10">
    <property type="match status" value="1"/>
</dbReference>
<accession>A0ABV0BKP8</accession>
<comment type="caution">
    <text evidence="10">The sequence shown here is derived from an EMBL/GenBank/DDBJ whole genome shotgun (WGS) entry which is preliminary data.</text>
</comment>
<keyword evidence="6 8" id="KW-0378">Hydrolase</keyword>
<dbReference type="NCBIfam" id="NF006826">
    <property type="entry name" value="PRK09347.1-3"/>
    <property type="match status" value="1"/>
</dbReference>
<dbReference type="NCBIfam" id="NF006825">
    <property type="entry name" value="PRK09347.1-2"/>
    <property type="match status" value="1"/>
</dbReference>
<dbReference type="HAMAP" id="MF_00223">
    <property type="entry name" value="FolE"/>
    <property type="match status" value="1"/>
</dbReference>
<dbReference type="Proteomes" id="UP001418637">
    <property type="component" value="Unassembled WGS sequence"/>
</dbReference>